<feature type="compositionally biased region" description="Polar residues" evidence="1">
    <location>
        <begin position="321"/>
        <end position="332"/>
    </location>
</feature>
<comment type="caution">
    <text evidence="2">The sequence shown here is derived from an EMBL/GenBank/DDBJ whole genome shotgun (WGS) entry which is preliminary data.</text>
</comment>
<feature type="region of interest" description="Disordered" evidence="1">
    <location>
        <begin position="170"/>
        <end position="356"/>
    </location>
</feature>
<dbReference type="Proteomes" id="UP000593567">
    <property type="component" value="Unassembled WGS sequence"/>
</dbReference>
<dbReference type="EMBL" id="VXIV02000030">
    <property type="protein sequence ID" value="KAF6041539.1"/>
    <property type="molecule type" value="Genomic_DNA"/>
</dbReference>
<gene>
    <name evidence="2" type="ORF">EB796_000168</name>
</gene>
<feature type="compositionally biased region" description="Basic residues" evidence="1">
    <location>
        <begin position="347"/>
        <end position="356"/>
    </location>
</feature>
<name>A0A7J7KTS4_BUGNE</name>
<proteinExistence type="predicted"/>
<evidence type="ECO:0000313" key="2">
    <source>
        <dbReference type="EMBL" id="KAF6041539.1"/>
    </source>
</evidence>
<protein>
    <submittedName>
        <fullName evidence="2">Uncharacterized protein</fullName>
    </submittedName>
</protein>
<evidence type="ECO:0000256" key="1">
    <source>
        <dbReference type="SAM" id="MobiDB-lite"/>
    </source>
</evidence>
<organism evidence="2 3">
    <name type="scientific">Bugula neritina</name>
    <name type="common">Brown bryozoan</name>
    <name type="synonym">Sertularia neritina</name>
    <dbReference type="NCBI Taxonomy" id="10212"/>
    <lineage>
        <taxon>Eukaryota</taxon>
        <taxon>Metazoa</taxon>
        <taxon>Spiralia</taxon>
        <taxon>Lophotrochozoa</taxon>
        <taxon>Bryozoa</taxon>
        <taxon>Gymnolaemata</taxon>
        <taxon>Cheilostomatida</taxon>
        <taxon>Flustrina</taxon>
        <taxon>Buguloidea</taxon>
        <taxon>Bugulidae</taxon>
        <taxon>Bugula</taxon>
    </lineage>
</organism>
<evidence type="ECO:0000313" key="3">
    <source>
        <dbReference type="Proteomes" id="UP000593567"/>
    </source>
</evidence>
<keyword evidence="3" id="KW-1185">Reference proteome</keyword>
<sequence>MGTVEQETIENRASNPSILVVIKRAVLSTPLTTSALMSTDTTTSTMVQSTVERALDIDIDFKKCKKLLKANFFNNWITESCEGLKFSLLGGIICALIGVICGGGMERICKNAKSPNGKRKKKTISFIVKLVRFYCRKCRHCNSSEFEDSVFGSELNMELDSLFSRENTDSEVIRKDRDESAGKSIREDEDDSASEGVRKDKDDLVGESVREDEDDLASEGVRKDKDDSVGESVREDEDESADKILTGNRDESANKSAREDRNTLVSESLRKDRDESAGKSVGEDNNKSAGKSVREPGDDSASDDVREDRDQSGSDGILQKSDFSSQVSTLPNSAAVRKESKSTQTSRHYKTKRSMKRQTEILFQKFPSRSRHLYLHVPEYDELNEDYKNENNKFLEHDVVKSKDIIF</sequence>
<accession>A0A7J7KTS4</accession>
<reference evidence="2" key="1">
    <citation type="submission" date="2020-06" db="EMBL/GenBank/DDBJ databases">
        <title>Draft genome of Bugula neritina, a colonial animal packing powerful symbionts and potential medicines.</title>
        <authorList>
            <person name="Rayko M."/>
        </authorList>
    </citation>
    <scope>NUCLEOTIDE SEQUENCE [LARGE SCALE GENOMIC DNA]</scope>
    <source>
        <strain evidence="2">Kwan_BN1</strain>
    </source>
</reference>
<dbReference type="AlphaFoldDB" id="A0A7J7KTS4"/>
<feature type="compositionally biased region" description="Basic and acidic residues" evidence="1">
    <location>
        <begin position="248"/>
        <end position="312"/>
    </location>
</feature>
<feature type="compositionally biased region" description="Basic and acidic residues" evidence="1">
    <location>
        <begin position="170"/>
        <end position="186"/>
    </location>
</feature>